<dbReference type="Gene3D" id="2.60.120.10">
    <property type="entry name" value="Jelly Rolls"/>
    <property type="match status" value="1"/>
</dbReference>
<evidence type="ECO:0000256" key="5">
    <source>
        <dbReference type="RuleBase" id="RU364069"/>
    </source>
</evidence>
<dbReference type="NCBIfam" id="TIGR01221">
    <property type="entry name" value="rmlC"/>
    <property type="match status" value="1"/>
</dbReference>
<comment type="caution">
    <text evidence="6">The sequence shown here is derived from an EMBL/GenBank/DDBJ whole genome shotgun (WGS) entry which is preliminary data.</text>
</comment>
<comment type="function">
    <text evidence="2 5">Catalyzes the epimerization of the C3' and C5'positions of dTDP-6-deoxy-D-xylo-4-hexulose, forming dTDP-6-deoxy-L-lyxo-4-hexulose.</text>
</comment>
<dbReference type="EMBL" id="JAUFQS010000003">
    <property type="protein sequence ID" value="MDN3686712.1"/>
    <property type="molecule type" value="Genomic_DNA"/>
</dbReference>
<dbReference type="PANTHER" id="PTHR21047">
    <property type="entry name" value="DTDP-6-DEOXY-D-GLUCOSE-3,5 EPIMERASE"/>
    <property type="match status" value="1"/>
</dbReference>
<dbReference type="Proteomes" id="UP001236663">
    <property type="component" value="Unassembled WGS sequence"/>
</dbReference>
<evidence type="ECO:0000256" key="1">
    <source>
        <dbReference type="ARBA" id="ARBA00001298"/>
    </source>
</evidence>
<reference evidence="7" key="1">
    <citation type="journal article" date="2019" name="Int. J. Syst. Evol. Microbiol.">
        <title>The Global Catalogue of Microorganisms (GCM) 10K type strain sequencing project: providing services to taxonomists for standard genome sequencing and annotation.</title>
        <authorList>
            <consortium name="The Broad Institute Genomics Platform"/>
            <consortium name="The Broad Institute Genome Sequencing Center for Infectious Disease"/>
            <person name="Wu L."/>
            <person name="Ma J."/>
        </authorList>
    </citation>
    <scope>NUCLEOTIDE SEQUENCE [LARGE SCALE GENOMIC DNA]</scope>
    <source>
        <strain evidence="7">CECT 7706</strain>
    </source>
</reference>
<dbReference type="PANTHER" id="PTHR21047:SF2">
    <property type="entry name" value="THYMIDINE DIPHOSPHO-4-KETO-RHAMNOSE 3,5-EPIMERASE"/>
    <property type="match status" value="1"/>
</dbReference>
<evidence type="ECO:0000313" key="6">
    <source>
        <dbReference type="EMBL" id="MDN3686712.1"/>
    </source>
</evidence>
<accession>A0ABT8C3T3</accession>
<protein>
    <recommendedName>
        <fullName evidence="4 5">dTDP-4-dehydrorhamnose 3,5-epimerase</fullName>
        <ecNumber evidence="3 5">5.1.3.13</ecNumber>
    </recommendedName>
    <alternativeName>
        <fullName evidence="5">Thymidine diphospho-4-keto-rhamnose 3,5-epimerase</fullName>
    </alternativeName>
</protein>
<dbReference type="GO" id="GO:0008830">
    <property type="term" value="F:dTDP-4-dehydrorhamnose 3,5-epimerase activity"/>
    <property type="evidence" value="ECO:0007669"/>
    <property type="project" value="UniProtKB-EC"/>
</dbReference>
<dbReference type="CDD" id="cd00438">
    <property type="entry name" value="cupin_RmlC"/>
    <property type="match status" value="1"/>
</dbReference>
<keyword evidence="7" id="KW-1185">Reference proteome</keyword>
<dbReference type="RefSeq" id="WP_163384861.1">
    <property type="nucleotide sequence ID" value="NZ_JAUFQS010000003.1"/>
</dbReference>
<comment type="pathway">
    <text evidence="5">Carbohydrate biosynthesis; dTDP-L-rhamnose biosynthesis.</text>
</comment>
<dbReference type="InterPro" id="IPR011051">
    <property type="entry name" value="RmlC_Cupin_sf"/>
</dbReference>
<comment type="catalytic activity">
    <reaction evidence="1 5">
        <text>dTDP-4-dehydro-6-deoxy-alpha-D-glucose = dTDP-4-dehydro-beta-L-rhamnose</text>
        <dbReference type="Rhea" id="RHEA:16969"/>
        <dbReference type="ChEBI" id="CHEBI:57649"/>
        <dbReference type="ChEBI" id="CHEBI:62830"/>
        <dbReference type="EC" id="5.1.3.13"/>
    </reaction>
</comment>
<keyword evidence="5 6" id="KW-0413">Isomerase</keyword>
<evidence type="ECO:0000256" key="4">
    <source>
        <dbReference type="ARBA" id="ARBA00019595"/>
    </source>
</evidence>
<evidence type="ECO:0000256" key="2">
    <source>
        <dbReference type="ARBA" id="ARBA00001997"/>
    </source>
</evidence>
<dbReference type="EC" id="5.1.3.13" evidence="3 5"/>
<dbReference type="InterPro" id="IPR000888">
    <property type="entry name" value="RmlC-like"/>
</dbReference>
<name>A0ABT8C3T3_9BACT</name>
<comment type="similarity">
    <text evidence="5">Belongs to the dTDP-4-dehydrorhamnose 3,5-epimerase family.</text>
</comment>
<proteinExistence type="inferred from homology"/>
<organism evidence="6 7">
    <name type="scientific">Cyclobacterium jeungdonense</name>
    <dbReference type="NCBI Taxonomy" id="708087"/>
    <lineage>
        <taxon>Bacteria</taxon>
        <taxon>Pseudomonadati</taxon>
        <taxon>Bacteroidota</taxon>
        <taxon>Cytophagia</taxon>
        <taxon>Cytophagales</taxon>
        <taxon>Cyclobacteriaceae</taxon>
        <taxon>Cyclobacterium</taxon>
    </lineage>
</organism>
<sequence length="176" mass="20385">MIFTETELKGAFILDVEKIEDERGFFGRTFCQKEFEKRGLETQIAQANMSYNKEKGTVRGMHYQVAPYQETKLVKCTSGSIYDVIIDLREDSSTYGKWIGVELSEENNRMLYVPKNFAHGFITLEDNTSIQYLVSQFYTPGSERGIKWDDPKFGLKWPIEVSVISEKDNSHPYYTS</sequence>
<evidence type="ECO:0000313" key="7">
    <source>
        <dbReference type="Proteomes" id="UP001236663"/>
    </source>
</evidence>
<dbReference type="SUPFAM" id="SSF51182">
    <property type="entry name" value="RmlC-like cupins"/>
    <property type="match status" value="1"/>
</dbReference>
<comment type="subunit">
    <text evidence="5">Homodimer.</text>
</comment>
<dbReference type="Pfam" id="PF00908">
    <property type="entry name" value="dTDP_sugar_isom"/>
    <property type="match status" value="1"/>
</dbReference>
<dbReference type="InterPro" id="IPR014710">
    <property type="entry name" value="RmlC-like_jellyroll"/>
</dbReference>
<gene>
    <name evidence="6" type="primary">rfbC</name>
    <name evidence="6" type="ORF">QWZ15_02620</name>
</gene>
<evidence type="ECO:0000256" key="3">
    <source>
        <dbReference type="ARBA" id="ARBA00012098"/>
    </source>
</evidence>